<feature type="transmembrane region" description="Helical" evidence="11">
    <location>
        <begin position="23"/>
        <end position="45"/>
    </location>
</feature>
<dbReference type="InterPro" id="IPR003661">
    <property type="entry name" value="HisK_dim/P_dom"/>
</dbReference>
<reference evidence="13 14" key="1">
    <citation type="submission" date="2016-04" db="EMBL/GenBank/DDBJ databases">
        <title>High quality genome of the nematocidal Bacillus thuringiensis MYBT18246.</title>
        <authorList>
            <person name="Hollensteiner J."/>
            <person name="Poehlein A."/>
            <person name="Sproeer C."/>
            <person name="Bunk B."/>
            <person name="Rosenstiel P."/>
            <person name="Schulenburg H."/>
            <person name="Liesegang H."/>
        </authorList>
    </citation>
    <scope>NUCLEOTIDE SEQUENCE [LARGE SCALE GENOMIC DNA]</scope>
    <source>
        <strain evidence="13 14">MYBT18246</strain>
    </source>
</reference>
<dbReference type="GO" id="GO:0004721">
    <property type="term" value="F:phosphoprotein phosphatase activity"/>
    <property type="evidence" value="ECO:0007669"/>
    <property type="project" value="TreeGrafter"/>
</dbReference>
<dbReference type="GO" id="GO:0000155">
    <property type="term" value="F:phosphorelay sensor kinase activity"/>
    <property type="evidence" value="ECO:0007669"/>
    <property type="project" value="InterPro"/>
</dbReference>
<comment type="catalytic activity">
    <reaction evidence="1">
        <text>ATP + protein L-histidine = ADP + protein N-phospho-L-histidine.</text>
        <dbReference type="EC" id="2.7.13.3"/>
    </reaction>
</comment>
<evidence type="ECO:0000259" key="12">
    <source>
        <dbReference type="PROSITE" id="PS50109"/>
    </source>
</evidence>
<dbReference type="CDD" id="cd00082">
    <property type="entry name" value="HisKA"/>
    <property type="match status" value="1"/>
</dbReference>
<feature type="coiled-coil region" evidence="10">
    <location>
        <begin position="124"/>
        <end position="158"/>
    </location>
</feature>
<dbReference type="InterPro" id="IPR004358">
    <property type="entry name" value="Sig_transdc_His_kin-like_C"/>
</dbReference>
<evidence type="ECO:0000256" key="10">
    <source>
        <dbReference type="SAM" id="Coils"/>
    </source>
</evidence>
<evidence type="ECO:0000256" key="2">
    <source>
        <dbReference type="ARBA" id="ARBA00004651"/>
    </source>
</evidence>
<evidence type="ECO:0000256" key="4">
    <source>
        <dbReference type="ARBA" id="ARBA00022553"/>
    </source>
</evidence>
<keyword evidence="5 13" id="KW-0808">Transferase</keyword>
<keyword evidence="6" id="KW-0547">Nucleotide-binding</keyword>
<evidence type="ECO:0000313" key="13">
    <source>
        <dbReference type="EMBL" id="ANS49152.1"/>
    </source>
</evidence>
<dbReference type="InterPro" id="IPR003594">
    <property type="entry name" value="HATPase_dom"/>
</dbReference>
<organism evidence="13 14">
    <name type="scientific">Bacillus thuringiensis</name>
    <dbReference type="NCBI Taxonomy" id="1428"/>
    <lineage>
        <taxon>Bacteria</taxon>
        <taxon>Bacillati</taxon>
        <taxon>Bacillota</taxon>
        <taxon>Bacilli</taxon>
        <taxon>Bacillales</taxon>
        <taxon>Bacillaceae</taxon>
        <taxon>Bacillus</taxon>
        <taxon>Bacillus cereus group</taxon>
    </lineage>
</organism>
<dbReference type="GO" id="GO:0005524">
    <property type="term" value="F:ATP binding"/>
    <property type="evidence" value="ECO:0007669"/>
    <property type="project" value="UniProtKB-KW"/>
</dbReference>
<feature type="domain" description="Histidine kinase" evidence="12">
    <location>
        <begin position="165"/>
        <end position="380"/>
    </location>
</feature>
<sequence>MKNKNKNKNKNKKIDYLKLKRKLYQYILTIVMAAVVFVLFVRLFIQGTLGEWIVRFLENSYHLERWDAMIIYQYTIRNNIEIFIYVAVAISILILCRVMLLKFVKYFEEINTGIDILIQNEDKQIELSAEMEFMEQKLNTLKRTLEKREHDAKVAEQRKNEVVMYLAHDIKTPLTSVIGYLILLDEAPDMPREQKAKYVHITLDKAYRLEQLIDEFFEITRYNLQTITLTKKHIDLYYMLVQMTDEFYPQLAAKGKQVVLHASEDLTVFGDPDKLARVFNNILKNAAAYSENDSVIDITADLSDDVVSIVFENAGNIPKDKLATIFEKFYRLDDARSSDTGGAGLGLAIAKEIIVQHGGQIYAESNDNSTTFTVELPVFQDSVNKGDS</sequence>
<dbReference type="Gene3D" id="3.30.565.10">
    <property type="entry name" value="Histidine kinase-like ATPase, C-terminal domain"/>
    <property type="match status" value="1"/>
</dbReference>
<evidence type="ECO:0000256" key="11">
    <source>
        <dbReference type="SAM" id="Phobius"/>
    </source>
</evidence>
<dbReference type="InterPro" id="IPR005467">
    <property type="entry name" value="His_kinase_dom"/>
</dbReference>
<evidence type="ECO:0000256" key="9">
    <source>
        <dbReference type="ARBA" id="ARBA00023012"/>
    </source>
</evidence>
<keyword evidence="11" id="KW-0812">Transmembrane</keyword>
<comment type="subcellular location">
    <subcellularLocation>
        <location evidence="2">Cell membrane</location>
        <topology evidence="2">Multi-pass membrane protein</topology>
    </subcellularLocation>
</comment>
<accession>A0A9W3SDJ2</accession>
<dbReference type="PROSITE" id="PS50109">
    <property type="entry name" value="HIS_KIN"/>
    <property type="match status" value="1"/>
</dbReference>
<keyword evidence="9" id="KW-0902">Two-component regulatory system</keyword>
<dbReference type="Pfam" id="PF00512">
    <property type="entry name" value="HisKA"/>
    <property type="match status" value="1"/>
</dbReference>
<gene>
    <name evidence="13" type="primary">vanS5_1</name>
    <name evidence="13" type="ORF">BT246_38040</name>
</gene>
<dbReference type="EMBL" id="CP015350">
    <property type="protein sequence ID" value="ANS49152.1"/>
    <property type="molecule type" value="Genomic_DNA"/>
</dbReference>
<keyword evidence="11" id="KW-0472">Membrane</keyword>
<evidence type="ECO:0000256" key="1">
    <source>
        <dbReference type="ARBA" id="ARBA00000085"/>
    </source>
</evidence>
<name>A0A9W3SDJ2_BACTU</name>
<evidence type="ECO:0000256" key="5">
    <source>
        <dbReference type="ARBA" id="ARBA00022679"/>
    </source>
</evidence>
<dbReference type="Pfam" id="PF02518">
    <property type="entry name" value="HATPase_c"/>
    <property type="match status" value="1"/>
</dbReference>
<keyword evidence="8" id="KW-0067">ATP-binding</keyword>
<dbReference type="Gene3D" id="1.10.287.130">
    <property type="match status" value="1"/>
</dbReference>
<dbReference type="EC" id="2.7.13.3" evidence="3"/>
<proteinExistence type="predicted"/>
<evidence type="ECO:0000313" key="14">
    <source>
        <dbReference type="Proteomes" id="UP000092743"/>
    </source>
</evidence>
<keyword evidence="11" id="KW-1133">Transmembrane helix</keyword>
<dbReference type="InterPro" id="IPR050351">
    <property type="entry name" value="BphY/WalK/GraS-like"/>
</dbReference>
<dbReference type="GO" id="GO:0005886">
    <property type="term" value="C:plasma membrane"/>
    <property type="evidence" value="ECO:0007669"/>
    <property type="project" value="UniProtKB-SubCell"/>
</dbReference>
<feature type="transmembrane region" description="Helical" evidence="11">
    <location>
        <begin position="82"/>
        <end position="100"/>
    </location>
</feature>
<dbReference type="InterPro" id="IPR058212">
    <property type="entry name" value="VanS-like"/>
</dbReference>
<dbReference type="RefSeq" id="WP_065484662.1">
    <property type="nucleotide sequence ID" value="NZ_CP015350.1"/>
</dbReference>
<evidence type="ECO:0000256" key="7">
    <source>
        <dbReference type="ARBA" id="ARBA00022777"/>
    </source>
</evidence>
<dbReference type="NCBIfam" id="NF033091">
    <property type="entry name" value="HK_VanS_ACDEFG"/>
    <property type="match status" value="1"/>
</dbReference>
<dbReference type="SUPFAM" id="SSF55874">
    <property type="entry name" value="ATPase domain of HSP90 chaperone/DNA topoisomerase II/histidine kinase"/>
    <property type="match status" value="1"/>
</dbReference>
<dbReference type="SMART" id="SM00388">
    <property type="entry name" value="HisKA"/>
    <property type="match status" value="1"/>
</dbReference>
<dbReference type="PANTHER" id="PTHR45453:SF1">
    <property type="entry name" value="PHOSPHATE REGULON SENSOR PROTEIN PHOR"/>
    <property type="match status" value="1"/>
</dbReference>
<evidence type="ECO:0000256" key="6">
    <source>
        <dbReference type="ARBA" id="ARBA00022741"/>
    </source>
</evidence>
<dbReference type="PRINTS" id="PR00344">
    <property type="entry name" value="BCTRLSENSOR"/>
</dbReference>
<keyword evidence="10" id="KW-0175">Coiled coil</keyword>
<dbReference type="PANTHER" id="PTHR45453">
    <property type="entry name" value="PHOSPHATE REGULON SENSOR PROTEIN PHOR"/>
    <property type="match status" value="1"/>
</dbReference>
<dbReference type="AlphaFoldDB" id="A0A9W3SDJ2"/>
<dbReference type="GO" id="GO:0016036">
    <property type="term" value="P:cellular response to phosphate starvation"/>
    <property type="evidence" value="ECO:0007669"/>
    <property type="project" value="TreeGrafter"/>
</dbReference>
<evidence type="ECO:0000256" key="3">
    <source>
        <dbReference type="ARBA" id="ARBA00012438"/>
    </source>
</evidence>
<protein>
    <recommendedName>
        <fullName evidence="3">histidine kinase</fullName>
        <ecNumber evidence="3">2.7.13.3</ecNumber>
    </recommendedName>
</protein>
<evidence type="ECO:0000256" key="8">
    <source>
        <dbReference type="ARBA" id="ARBA00022840"/>
    </source>
</evidence>
<keyword evidence="4" id="KW-0597">Phosphoprotein</keyword>
<dbReference type="SMART" id="SM00387">
    <property type="entry name" value="HATPase_c"/>
    <property type="match status" value="1"/>
</dbReference>
<dbReference type="InterPro" id="IPR036890">
    <property type="entry name" value="HATPase_C_sf"/>
</dbReference>
<keyword evidence="7" id="KW-0418">Kinase</keyword>
<dbReference type="InterPro" id="IPR036097">
    <property type="entry name" value="HisK_dim/P_sf"/>
</dbReference>
<dbReference type="FunFam" id="3.30.565.10:FF:000006">
    <property type="entry name" value="Sensor histidine kinase WalK"/>
    <property type="match status" value="1"/>
</dbReference>
<dbReference type="Proteomes" id="UP000092743">
    <property type="component" value="Chromosome"/>
</dbReference>
<dbReference type="SUPFAM" id="SSF47384">
    <property type="entry name" value="Homodimeric domain of signal transducing histidine kinase"/>
    <property type="match status" value="1"/>
</dbReference>